<evidence type="ECO:0000256" key="4">
    <source>
        <dbReference type="ARBA" id="ARBA00022723"/>
    </source>
</evidence>
<feature type="transmembrane region" description="Helical" evidence="11">
    <location>
        <begin position="63"/>
        <end position="79"/>
    </location>
</feature>
<dbReference type="GO" id="GO:0016887">
    <property type="term" value="F:ATP hydrolysis activity"/>
    <property type="evidence" value="ECO:0007669"/>
    <property type="project" value="InterPro"/>
</dbReference>
<dbReference type="EC" id="3.6.3.5" evidence="14"/>
<dbReference type="PANTHER" id="PTHR43079:SF1">
    <property type="entry name" value="CADMIUM_ZINC-TRANSPORTING ATPASE HMA1, CHLOROPLASTIC-RELATED"/>
    <property type="match status" value="1"/>
</dbReference>
<dbReference type="Proteomes" id="UP000290909">
    <property type="component" value="Chromosome"/>
</dbReference>
<feature type="domain" description="P-type ATPase A" evidence="13">
    <location>
        <begin position="150"/>
        <end position="250"/>
    </location>
</feature>
<evidence type="ECO:0000256" key="8">
    <source>
        <dbReference type="ARBA" id="ARBA00022967"/>
    </source>
</evidence>
<protein>
    <submittedName>
        <fullName evidence="14">Zinc-transporting ATPase</fullName>
        <ecNumber evidence="14">3.6.3.5</ecNumber>
    </submittedName>
</protein>
<dbReference type="SUPFAM" id="SSF81665">
    <property type="entry name" value="Calcium ATPase, transmembrane domain M"/>
    <property type="match status" value="1"/>
</dbReference>
<dbReference type="RefSeq" id="WP_035369008.1">
    <property type="nucleotide sequence ID" value="NZ_LR215050.1"/>
</dbReference>
<name>A0A449BI61_9MOLU</name>
<evidence type="ECO:0000256" key="3">
    <source>
        <dbReference type="ARBA" id="ARBA00022692"/>
    </source>
</evidence>
<keyword evidence="4 11" id="KW-0479">Metal-binding</keyword>
<dbReference type="InterPro" id="IPR059000">
    <property type="entry name" value="ATPase_P-type_domA"/>
</dbReference>
<evidence type="ECO:0000313" key="14">
    <source>
        <dbReference type="EMBL" id="VEU82144.1"/>
    </source>
</evidence>
<dbReference type="Pfam" id="PF00122">
    <property type="entry name" value="E1-E2_ATPase"/>
    <property type="match status" value="1"/>
</dbReference>
<evidence type="ECO:0000256" key="5">
    <source>
        <dbReference type="ARBA" id="ARBA00022741"/>
    </source>
</evidence>
<dbReference type="Gene3D" id="3.40.1110.10">
    <property type="entry name" value="Calcium-transporting ATPase, cytoplasmic domain N"/>
    <property type="match status" value="1"/>
</dbReference>
<evidence type="ECO:0000256" key="11">
    <source>
        <dbReference type="RuleBase" id="RU362081"/>
    </source>
</evidence>
<comment type="similarity">
    <text evidence="2 11">Belongs to the cation transport ATPase (P-type) (TC 3.A.3) family. Type IB subfamily.</text>
</comment>
<feature type="transmembrane region" description="Helical" evidence="11">
    <location>
        <begin position="630"/>
        <end position="651"/>
    </location>
</feature>
<dbReference type="InterPro" id="IPR001757">
    <property type="entry name" value="P_typ_ATPase"/>
</dbReference>
<dbReference type="GO" id="GO:0005524">
    <property type="term" value="F:ATP binding"/>
    <property type="evidence" value="ECO:0007669"/>
    <property type="project" value="UniProtKB-UniRule"/>
</dbReference>
<dbReference type="FunFam" id="2.70.150.10:FF:000002">
    <property type="entry name" value="Copper-transporting ATPase 1, putative"/>
    <property type="match status" value="1"/>
</dbReference>
<dbReference type="InterPro" id="IPR008250">
    <property type="entry name" value="ATPase_P-typ_transduc_dom_A_sf"/>
</dbReference>
<feature type="transmembrane region" description="Helical" evidence="11">
    <location>
        <begin position="603"/>
        <end position="624"/>
    </location>
</feature>
<proteinExistence type="inferred from homology"/>
<feature type="transmembrane region" description="Helical" evidence="11">
    <location>
        <begin position="270"/>
        <end position="292"/>
    </location>
</feature>
<evidence type="ECO:0000256" key="1">
    <source>
        <dbReference type="ARBA" id="ARBA00004651"/>
    </source>
</evidence>
<keyword evidence="14" id="KW-0378">Hydrolase</keyword>
<keyword evidence="8" id="KW-1278">Translocase</keyword>
<feature type="transmembrane region" description="Helical" evidence="11">
    <location>
        <begin position="38"/>
        <end position="56"/>
    </location>
</feature>
<organism evidence="14 15">
    <name type="scientific">Acholeplasma hippikon</name>
    <dbReference type="NCBI Taxonomy" id="264636"/>
    <lineage>
        <taxon>Bacteria</taxon>
        <taxon>Bacillati</taxon>
        <taxon>Mycoplasmatota</taxon>
        <taxon>Mollicutes</taxon>
        <taxon>Acholeplasmatales</taxon>
        <taxon>Acholeplasmataceae</taxon>
        <taxon>Acholeplasma</taxon>
    </lineage>
</organism>
<dbReference type="InterPro" id="IPR051949">
    <property type="entry name" value="Cation_Transport_ATPase"/>
</dbReference>
<dbReference type="PROSITE" id="PS00154">
    <property type="entry name" value="ATPASE_E1_E2"/>
    <property type="match status" value="1"/>
</dbReference>
<dbReference type="InterPro" id="IPR023299">
    <property type="entry name" value="ATPase_P-typ_cyto_dom_N"/>
</dbReference>
<dbReference type="NCBIfam" id="TIGR01525">
    <property type="entry name" value="ATPase-IB_hvy"/>
    <property type="match status" value="1"/>
</dbReference>
<dbReference type="EMBL" id="LR215050">
    <property type="protein sequence ID" value="VEU82144.1"/>
    <property type="molecule type" value="Genomic_DNA"/>
</dbReference>
<keyword evidence="7" id="KW-0460">Magnesium</keyword>
<dbReference type="KEGG" id="ahk:NCTC10172_00151"/>
<evidence type="ECO:0000256" key="6">
    <source>
        <dbReference type="ARBA" id="ARBA00022840"/>
    </source>
</evidence>
<dbReference type="SFLD" id="SFLDS00003">
    <property type="entry name" value="Haloacid_Dehalogenase"/>
    <property type="match status" value="1"/>
</dbReference>
<dbReference type="InterPro" id="IPR027256">
    <property type="entry name" value="P-typ_ATPase_IB"/>
</dbReference>
<dbReference type="PRINTS" id="PR00119">
    <property type="entry name" value="CATATPASE"/>
</dbReference>
<comment type="subcellular location">
    <subcellularLocation>
        <location evidence="1">Cell membrane</location>
        <topology evidence="1">Multi-pass membrane protein</topology>
    </subcellularLocation>
</comment>
<dbReference type="PANTHER" id="PTHR43079">
    <property type="entry name" value="PROBABLE CADMIUM/ZINC-TRANSPORTING ATPASE HMA1"/>
    <property type="match status" value="1"/>
</dbReference>
<keyword evidence="11" id="KW-1003">Cell membrane</keyword>
<reference evidence="14 15" key="1">
    <citation type="submission" date="2019-01" db="EMBL/GenBank/DDBJ databases">
        <authorList>
            <consortium name="Pathogen Informatics"/>
        </authorList>
    </citation>
    <scope>NUCLEOTIDE SEQUENCE [LARGE SCALE GENOMIC DNA]</scope>
    <source>
        <strain evidence="14 15">NCTC10172</strain>
    </source>
</reference>
<dbReference type="SUPFAM" id="SSF56784">
    <property type="entry name" value="HAD-like"/>
    <property type="match status" value="1"/>
</dbReference>
<dbReference type="InterPro" id="IPR023214">
    <property type="entry name" value="HAD_sf"/>
</dbReference>
<dbReference type="GO" id="GO:0005886">
    <property type="term" value="C:plasma membrane"/>
    <property type="evidence" value="ECO:0007669"/>
    <property type="project" value="UniProtKB-SubCell"/>
</dbReference>
<dbReference type="AlphaFoldDB" id="A0A449BI61"/>
<feature type="compositionally biased region" description="Basic and acidic residues" evidence="12">
    <location>
        <begin position="18"/>
        <end position="28"/>
    </location>
</feature>
<evidence type="ECO:0000256" key="7">
    <source>
        <dbReference type="ARBA" id="ARBA00022842"/>
    </source>
</evidence>
<dbReference type="InterPro" id="IPR018303">
    <property type="entry name" value="ATPase_P-typ_P_site"/>
</dbReference>
<dbReference type="InterPro" id="IPR036412">
    <property type="entry name" value="HAD-like_sf"/>
</dbReference>
<dbReference type="GO" id="GO:0019829">
    <property type="term" value="F:ATPase-coupled monoatomic cation transmembrane transporter activity"/>
    <property type="evidence" value="ECO:0007669"/>
    <property type="project" value="InterPro"/>
</dbReference>
<evidence type="ECO:0000256" key="9">
    <source>
        <dbReference type="ARBA" id="ARBA00022989"/>
    </source>
</evidence>
<evidence type="ECO:0000256" key="2">
    <source>
        <dbReference type="ARBA" id="ARBA00006024"/>
    </source>
</evidence>
<evidence type="ECO:0000259" key="13">
    <source>
        <dbReference type="Pfam" id="PF00122"/>
    </source>
</evidence>
<dbReference type="SUPFAM" id="SSF81653">
    <property type="entry name" value="Calcium ATPase, transduction domain A"/>
    <property type="match status" value="1"/>
</dbReference>
<dbReference type="SFLD" id="SFLDF00027">
    <property type="entry name" value="p-type_atpase"/>
    <property type="match status" value="1"/>
</dbReference>
<gene>
    <name evidence="14" type="primary">zosA</name>
    <name evidence="14" type="ORF">NCTC10172_00151</name>
</gene>
<feature type="transmembrane region" description="Helical" evidence="11">
    <location>
        <begin position="298"/>
        <end position="322"/>
    </location>
</feature>
<evidence type="ECO:0000256" key="10">
    <source>
        <dbReference type="ARBA" id="ARBA00023136"/>
    </source>
</evidence>
<accession>A0A449BI61</accession>
<keyword evidence="5 11" id="KW-0547">Nucleotide-binding</keyword>
<sequence length="658" mass="72843">MKTHKRHHEHSILNHPDPNLKHTHHDDDGDEHHHNLKLIVGLYFIGLGLFIISLFFRGTTAEVVLNLIAIVLSGFHVIYEGIEDTITETRKQRKFRPNVHILMTLGAIGSMIIGDFNEATLLILIFAGSHFLEDYAEGRSRREITNLLSITPKTARRIKEDGSIELIDVKDIKVKDRLQVLIGDQVPTDGVIIKGNSDINESVITGESIPVFKKEEDNVYGSSINLSNELIIEVTKDASETVIAKIIELVSQTKKNISKTAKIIKRIEPIYVNIVLIFAPIFYLMGLYLFGWGHDVSFYKTCVLLIVTSPCALAATDIPATLSSISNLAKRGVLFKGGSYLSNISDMKAIAFDKTGTLTIGKPVVVDKFVVTTAATKDISLYEKLLVSMERQSNHPLALAILNHYQNVETMEIEVENIIGVGLKTTYDNNVYTITKPAYLKDITGSTKEKIDEFSKEGKTVIVFAKNNEAEIILALQDIAKDNVKEVITYFKENGVKPVMITGDSRLTATAIANQVGIEDIYANVMPDQKQAIVMELKEKYGVTTMLGDGINDAPALTAADIGIAMKDGTDIAIDVADGVLMKNDLSKFIYTHQISKKLRRIVLENIFFSMGVVLLLLISNIIGVMDMPIAVTFHEGSTILVILNGLRMLIPLKTNIK</sequence>
<dbReference type="InterPro" id="IPR044492">
    <property type="entry name" value="P_typ_ATPase_HD_dom"/>
</dbReference>
<dbReference type="NCBIfam" id="TIGR01494">
    <property type="entry name" value="ATPase_P-type"/>
    <property type="match status" value="1"/>
</dbReference>
<feature type="region of interest" description="Disordered" evidence="12">
    <location>
        <begin position="1"/>
        <end position="28"/>
    </location>
</feature>
<keyword evidence="10 11" id="KW-0472">Membrane</keyword>
<dbReference type="Gene3D" id="2.70.150.10">
    <property type="entry name" value="Calcium-transporting ATPase, cytoplasmic transduction domain A"/>
    <property type="match status" value="1"/>
</dbReference>
<dbReference type="Pfam" id="PF00702">
    <property type="entry name" value="Hydrolase"/>
    <property type="match status" value="1"/>
</dbReference>
<evidence type="ECO:0000313" key="15">
    <source>
        <dbReference type="Proteomes" id="UP000290909"/>
    </source>
</evidence>
<dbReference type="Gene3D" id="3.40.50.1000">
    <property type="entry name" value="HAD superfamily/HAD-like"/>
    <property type="match status" value="1"/>
</dbReference>
<feature type="transmembrane region" description="Helical" evidence="11">
    <location>
        <begin position="99"/>
        <end position="132"/>
    </location>
</feature>
<keyword evidence="3 11" id="KW-0812">Transmembrane</keyword>
<keyword evidence="15" id="KW-1185">Reference proteome</keyword>
<evidence type="ECO:0000256" key="12">
    <source>
        <dbReference type="SAM" id="MobiDB-lite"/>
    </source>
</evidence>
<dbReference type="STRING" id="1408416.GCA_000702765_00706"/>
<dbReference type="InterPro" id="IPR023298">
    <property type="entry name" value="ATPase_P-typ_TM_dom_sf"/>
</dbReference>
<dbReference type="GO" id="GO:0046872">
    <property type="term" value="F:metal ion binding"/>
    <property type="evidence" value="ECO:0007669"/>
    <property type="project" value="UniProtKB-KW"/>
</dbReference>
<keyword evidence="9 11" id="KW-1133">Transmembrane helix</keyword>
<dbReference type="SFLD" id="SFLDG00002">
    <property type="entry name" value="C1.7:_P-type_atpase_like"/>
    <property type="match status" value="1"/>
</dbReference>
<keyword evidence="6 11" id="KW-0067">ATP-binding</keyword>